<feature type="region of interest" description="Disordered" evidence="1">
    <location>
        <begin position="179"/>
        <end position="210"/>
    </location>
</feature>
<dbReference type="EMBL" id="ML975592">
    <property type="protein sequence ID" value="KAF1828262.1"/>
    <property type="molecule type" value="Genomic_DNA"/>
</dbReference>
<accession>A0A6A5K235</accession>
<keyword evidence="4" id="KW-1185">Reference proteome</keyword>
<evidence type="ECO:0000256" key="1">
    <source>
        <dbReference type="SAM" id="MobiDB-lite"/>
    </source>
</evidence>
<feature type="compositionally biased region" description="Basic and acidic residues" evidence="1">
    <location>
        <begin position="388"/>
        <end position="400"/>
    </location>
</feature>
<feature type="compositionally biased region" description="Basic and acidic residues" evidence="1">
    <location>
        <begin position="259"/>
        <end position="275"/>
    </location>
</feature>
<organism evidence="3 4">
    <name type="scientific">Decorospora gaudefroyi</name>
    <dbReference type="NCBI Taxonomy" id="184978"/>
    <lineage>
        <taxon>Eukaryota</taxon>
        <taxon>Fungi</taxon>
        <taxon>Dikarya</taxon>
        <taxon>Ascomycota</taxon>
        <taxon>Pezizomycotina</taxon>
        <taxon>Dothideomycetes</taxon>
        <taxon>Pleosporomycetidae</taxon>
        <taxon>Pleosporales</taxon>
        <taxon>Pleosporineae</taxon>
        <taxon>Pleosporaceae</taxon>
        <taxon>Decorospora</taxon>
    </lineage>
</organism>
<feature type="region of interest" description="Disordered" evidence="1">
    <location>
        <begin position="306"/>
        <end position="400"/>
    </location>
</feature>
<feature type="compositionally biased region" description="Polar residues" evidence="1">
    <location>
        <begin position="348"/>
        <end position="374"/>
    </location>
</feature>
<feature type="region of interest" description="Disordered" evidence="1">
    <location>
        <begin position="243"/>
        <end position="281"/>
    </location>
</feature>
<sequence length="414" mass="43705">MTTYTTSGLTTAFTPAPSCYSEGLIGSAWAESWGTYITVINYNHRDDCYPYKTSLPYSYGTFSPGMCPGGYTTAAFTSRSSMVAAACCPSNYDNLDFDVYCTSIRTSSMSIDCLQPYDGPWLETIGCSPGLVGPGEAVQFAIHVQYASSDLEQFPTGYTPGGIGDNGAVTAAAFTEHVPGATGSVPTSDPTLSDTGTSGPTSDAADNNNGGLSGGAKAGTGIGVAVAVLALLGGIFLITRHRRKRAGSKESGGLAAPEDDGRYDDKEVVGPDHSPHPVYKHYHSELDGQASQMNELSGFQERRPQELPHEMPQSPPPHHVTPAPVVGTMPTQSAPAESDMTATALGPVSTQLHNSQYSSTSGNRPSQGSSTGSPQHRDISAQGTGDDTELKYLEDEERRIRERKEAILANRKAQ</sequence>
<dbReference type="AlphaFoldDB" id="A0A6A5K235"/>
<dbReference type="Proteomes" id="UP000800040">
    <property type="component" value="Unassembled WGS sequence"/>
</dbReference>
<feature type="compositionally biased region" description="Polar residues" evidence="1">
    <location>
        <begin position="184"/>
        <end position="209"/>
    </location>
</feature>
<reference evidence="3" key="1">
    <citation type="submission" date="2020-01" db="EMBL/GenBank/DDBJ databases">
        <authorList>
            <consortium name="DOE Joint Genome Institute"/>
            <person name="Haridas S."/>
            <person name="Albert R."/>
            <person name="Binder M."/>
            <person name="Bloem J."/>
            <person name="Labutti K."/>
            <person name="Salamov A."/>
            <person name="Andreopoulos B."/>
            <person name="Baker S.E."/>
            <person name="Barry K."/>
            <person name="Bills G."/>
            <person name="Bluhm B.H."/>
            <person name="Cannon C."/>
            <person name="Castanera R."/>
            <person name="Culley D.E."/>
            <person name="Daum C."/>
            <person name="Ezra D."/>
            <person name="Gonzalez J.B."/>
            <person name="Henrissat B."/>
            <person name="Kuo A."/>
            <person name="Liang C."/>
            <person name="Lipzen A."/>
            <person name="Lutzoni F."/>
            <person name="Magnuson J."/>
            <person name="Mondo S."/>
            <person name="Nolan M."/>
            <person name="Ohm R."/>
            <person name="Pangilinan J."/>
            <person name="Park H.-J."/>
            <person name="Ramirez L."/>
            <person name="Alfaro M."/>
            <person name="Sun H."/>
            <person name="Tritt A."/>
            <person name="Yoshinaga Y."/>
            <person name="Zwiers L.-H."/>
            <person name="Turgeon B.G."/>
            <person name="Goodwin S.B."/>
            <person name="Spatafora J.W."/>
            <person name="Crous P.W."/>
            <person name="Grigoriev I.V."/>
        </authorList>
    </citation>
    <scope>NUCLEOTIDE SEQUENCE</scope>
    <source>
        <strain evidence="3">P77</strain>
    </source>
</reference>
<protein>
    <recommendedName>
        <fullName evidence="5">WSC domain-containing protein</fullName>
    </recommendedName>
</protein>
<dbReference type="OrthoDB" id="4698972at2759"/>
<name>A0A6A5K235_9PLEO</name>
<evidence type="ECO:0000256" key="2">
    <source>
        <dbReference type="SAM" id="Phobius"/>
    </source>
</evidence>
<evidence type="ECO:0008006" key="5">
    <source>
        <dbReference type="Google" id="ProtNLM"/>
    </source>
</evidence>
<gene>
    <name evidence="3" type="ORF">BDW02DRAFT_575009</name>
</gene>
<proteinExistence type="predicted"/>
<evidence type="ECO:0000313" key="4">
    <source>
        <dbReference type="Proteomes" id="UP000800040"/>
    </source>
</evidence>
<feature type="transmembrane region" description="Helical" evidence="2">
    <location>
        <begin position="218"/>
        <end position="239"/>
    </location>
</feature>
<keyword evidence="2" id="KW-0472">Membrane</keyword>
<evidence type="ECO:0000313" key="3">
    <source>
        <dbReference type="EMBL" id="KAF1828262.1"/>
    </source>
</evidence>
<keyword evidence="2" id="KW-1133">Transmembrane helix</keyword>
<keyword evidence="2" id="KW-0812">Transmembrane</keyword>